<dbReference type="InterPro" id="IPR013083">
    <property type="entry name" value="Znf_RING/FYVE/PHD"/>
</dbReference>
<evidence type="ECO:0000256" key="3">
    <source>
        <dbReference type="ARBA" id="ARBA00022833"/>
    </source>
</evidence>
<dbReference type="EMBL" id="CCKQ01012634">
    <property type="protein sequence ID" value="CDW84251.1"/>
    <property type="molecule type" value="Genomic_DNA"/>
</dbReference>
<evidence type="ECO:0008006" key="6">
    <source>
        <dbReference type="Google" id="ProtNLM"/>
    </source>
</evidence>
<proteinExistence type="predicted"/>
<evidence type="ECO:0000313" key="5">
    <source>
        <dbReference type="Proteomes" id="UP000039865"/>
    </source>
</evidence>
<sequence>MILPCGHKICKQCLDMKKNSKNVNDLSCPRNQQHTFTKGQEFRVDLDVLDYLEKNDFINIKCDIHQMNLIDQYCVKTSKFLCKDCTLDCKQCKNQPSCHIKVQQS</sequence>
<protein>
    <recommendedName>
        <fullName evidence="6">RING-type domain-containing protein</fullName>
    </recommendedName>
</protein>
<accession>A0A078AQP6</accession>
<dbReference type="PROSITE" id="PS00518">
    <property type="entry name" value="ZF_RING_1"/>
    <property type="match status" value="1"/>
</dbReference>
<dbReference type="AlphaFoldDB" id="A0A078AQP6"/>
<dbReference type="GO" id="GO:0008270">
    <property type="term" value="F:zinc ion binding"/>
    <property type="evidence" value="ECO:0007669"/>
    <property type="project" value="UniProtKB-KW"/>
</dbReference>
<keyword evidence="3" id="KW-0862">Zinc</keyword>
<organism evidence="4 5">
    <name type="scientific">Stylonychia lemnae</name>
    <name type="common">Ciliate</name>
    <dbReference type="NCBI Taxonomy" id="5949"/>
    <lineage>
        <taxon>Eukaryota</taxon>
        <taxon>Sar</taxon>
        <taxon>Alveolata</taxon>
        <taxon>Ciliophora</taxon>
        <taxon>Intramacronucleata</taxon>
        <taxon>Spirotrichea</taxon>
        <taxon>Stichotrichia</taxon>
        <taxon>Sporadotrichida</taxon>
        <taxon>Oxytrichidae</taxon>
        <taxon>Stylonychinae</taxon>
        <taxon>Stylonychia</taxon>
    </lineage>
</organism>
<reference evidence="4 5" key="1">
    <citation type="submission" date="2014-06" db="EMBL/GenBank/DDBJ databases">
        <authorList>
            <person name="Swart Estienne"/>
        </authorList>
    </citation>
    <scope>NUCLEOTIDE SEQUENCE [LARGE SCALE GENOMIC DNA]</scope>
    <source>
        <strain evidence="4 5">130c</strain>
    </source>
</reference>
<name>A0A078AQP6_STYLE</name>
<keyword evidence="2" id="KW-0863">Zinc-finger</keyword>
<dbReference type="SUPFAM" id="SSF57850">
    <property type="entry name" value="RING/U-box"/>
    <property type="match status" value="1"/>
</dbReference>
<keyword evidence="5" id="KW-1185">Reference proteome</keyword>
<evidence type="ECO:0000256" key="1">
    <source>
        <dbReference type="ARBA" id="ARBA00022723"/>
    </source>
</evidence>
<dbReference type="InterPro" id="IPR017907">
    <property type="entry name" value="Znf_RING_CS"/>
</dbReference>
<gene>
    <name evidence="4" type="primary">Contig2371.g2558</name>
    <name evidence="4" type="ORF">STYLEM_13310</name>
</gene>
<dbReference type="Proteomes" id="UP000039865">
    <property type="component" value="Unassembled WGS sequence"/>
</dbReference>
<dbReference type="InParanoid" id="A0A078AQP6"/>
<keyword evidence="1" id="KW-0479">Metal-binding</keyword>
<evidence type="ECO:0000256" key="2">
    <source>
        <dbReference type="ARBA" id="ARBA00022771"/>
    </source>
</evidence>
<evidence type="ECO:0000313" key="4">
    <source>
        <dbReference type="EMBL" id="CDW84251.1"/>
    </source>
</evidence>
<dbReference type="Gene3D" id="3.30.40.10">
    <property type="entry name" value="Zinc/RING finger domain, C3HC4 (zinc finger)"/>
    <property type="match status" value="1"/>
</dbReference>